<name>A0ABD0RW45_CIRMR</name>
<comment type="caution">
    <text evidence="6">The sequence shown here is derived from an EMBL/GenBank/DDBJ whole genome shotgun (WGS) entry which is preliminary data.</text>
</comment>
<dbReference type="AlphaFoldDB" id="A0ABD0RW45"/>
<dbReference type="EMBL" id="JAMKFB020000001">
    <property type="protein sequence ID" value="KAL0202676.1"/>
    <property type="molecule type" value="Genomic_DNA"/>
</dbReference>
<dbReference type="InterPro" id="IPR027417">
    <property type="entry name" value="P-loop_NTPase"/>
</dbReference>
<comment type="similarity">
    <text evidence="1">Belongs to the TRAFAC class TrmE-Era-EngA-EngB-Septin-like GTPase superfamily. AIG1/Toc34/Toc159-like paraseptin GTPase family. IAN subfamily.</text>
</comment>
<dbReference type="PANTHER" id="PTHR10903:SF188">
    <property type="entry name" value="GTPASE IMAP FAMILY MEMBER 2-LIKE-RELATED"/>
    <property type="match status" value="1"/>
</dbReference>
<proteinExistence type="inferred from homology"/>
<gene>
    <name evidence="6" type="ORF">M9458_000694</name>
</gene>
<dbReference type="PANTHER" id="PTHR10903">
    <property type="entry name" value="GTPASE, IMAP FAMILY MEMBER-RELATED"/>
    <property type="match status" value="1"/>
</dbReference>
<evidence type="ECO:0000256" key="1">
    <source>
        <dbReference type="ARBA" id="ARBA00008535"/>
    </source>
</evidence>
<dbReference type="CDD" id="cd01852">
    <property type="entry name" value="AIG1"/>
    <property type="match status" value="1"/>
</dbReference>
<feature type="compositionally biased region" description="Basic and acidic residues" evidence="4">
    <location>
        <begin position="197"/>
        <end position="240"/>
    </location>
</feature>
<feature type="non-terminal residue" evidence="6">
    <location>
        <position position="240"/>
    </location>
</feature>
<dbReference type="SUPFAM" id="SSF52540">
    <property type="entry name" value="P-loop containing nucleoside triphosphate hydrolases"/>
    <property type="match status" value="1"/>
</dbReference>
<accession>A0ABD0RW45</accession>
<organism evidence="6 7">
    <name type="scientific">Cirrhinus mrigala</name>
    <name type="common">Mrigala</name>
    <dbReference type="NCBI Taxonomy" id="683832"/>
    <lineage>
        <taxon>Eukaryota</taxon>
        <taxon>Metazoa</taxon>
        <taxon>Chordata</taxon>
        <taxon>Craniata</taxon>
        <taxon>Vertebrata</taxon>
        <taxon>Euteleostomi</taxon>
        <taxon>Actinopterygii</taxon>
        <taxon>Neopterygii</taxon>
        <taxon>Teleostei</taxon>
        <taxon>Ostariophysi</taxon>
        <taxon>Cypriniformes</taxon>
        <taxon>Cyprinidae</taxon>
        <taxon>Labeoninae</taxon>
        <taxon>Labeonini</taxon>
        <taxon>Cirrhinus</taxon>
    </lineage>
</organism>
<sequence length="240" mass="28004">LPGIRIVMVGKTGAGKSATGNTILREKIFEQKDSFDSVTKKCQQHQQTVEGRNISVIDTPGLFDTKNRKEQLKEEIVRCVKMSVPGPHVFLLVIRLDVRFTDEEKNAVKWIQENFGEGAARYTIILFTRGDQLRTCIEELLTNKQIRELVEQCKGGYHVFNNTDKENLLQVTTLIEKIDGTVKENGGGHYTNEMYEETQRKIEEKEKRRKEEEERKKFEEEEKIREDERRKLKKKELMEA</sequence>
<keyword evidence="2" id="KW-0547">Nucleotide-binding</keyword>
<feature type="non-terminal residue" evidence="6">
    <location>
        <position position="1"/>
    </location>
</feature>
<protein>
    <recommendedName>
        <fullName evidence="5">AIG1-type G domain-containing protein</fullName>
    </recommendedName>
</protein>
<keyword evidence="7" id="KW-1185">Reference proteome</keyword>
<evidence type="ECO:0000313" key="7">
    <source>
        <dbReference type="Proteomes" id="UP001529510"/>
    </source>
</evidence>
<dbReference type="Proteomes" id="UP001529510">
    <property type="component" value="Unassembled WGS sequence"/>
</dbReference>
<evidence type="ECO:0000259" key="5">
    <source>
        <dbReference type="PROSITE" id="PS51720"/>
    </source>
</evidence>
<feature type="region of interest" description="Disordered" evidence="4">
    <location>
        <begin position="185"/>
        <end position="240"/>
    </location>
</feature>
<dbReference type="GO" id="GO:0005525">
    <property type="term" value="F:GTP binding"/>
    <property type="evidence" value="ECO:0007669"/>
    <property type="project" value="UniProtKB-KW"/>
</dbReference>
<dbReference type="InterPro" id="IPR006703">
    <property type="entry name" value="G_AIG1"/>
</dbReference>
<reference evidence="6 7" key="1">
    <citation type="submission" date="2024-05" db="EMBL/GenBank/DDBJ databases">
        <title>Genome sequencing and assembly of Indian major carp, Cirrhinus mrigala (Hamilton, 1822).</title>
        <authorList>
            <person name="Mohindra V."/>
            <person name="Chowdhury L.M."/>
            <person name="Lal K."/>
            <person name="Jena J.K."/>
        </authorList>
    </citation>
    <scope>NUCLEOTIDE SEQUENCE [LARGE SCALE GENOMIC DNA]</scope>
    <source>
        <strain evidence="6">CM1030</strain>
        <tissue evidence="6">Blood</tissue>
    </source>
</reference>
<evidence type="ECO:0000256" key="3">
    <source>
        <dbReference type="ARBA" id="ARBA00023134"/>
    </source>
</evidence>
<feature type="domain" description="AIG1-type G" evidence="5">
    <location>
        <begin position="1"/>
        <end position="199"/>
    </location>
</feature>
<dbReference type="PROSITE" id="PS51720">
    <property type="entry name" value="G_AIG1"/>
    <property type="match status" value="1"/>
</dbReference>
<dbReference type="InterPro" id="IPR045058">
    <property type="entry name" value="GIMA/IAN/Toc"/>
</dbReference>
<evidence type="ECO:0000256" key="4">
    <source>
        <dbReference type="SAM" id="MobiDB-lite"/>
    </source>
</evidence>
<evidence type="ECO:0000256" key="2">
    <source>
        <dbReference type="ARBA" id="ARBA00022741"/>
    </source>
</evidence>
<dbReference type="Pfam" id="PF04548">
    <property type="entry name" value="AIG1"/>
    <property type="match status" value="1"/>
</dbReference>
<dbReference type="FunFam" id="3.40.50.300:FF:000366">
    <property type="entry name" value="GTPase, IMAP family member 2"/>
    <property type="match status" value="1"/>
</dbReference>
<keyword evidence="3" id="KW-0342">GTP-binding</keyword>
<dbReference type="Gene3D" id="3.40.50.300">
    <property type="entry name" value="P-loop containing nucleotide triphosphate hydrolases"/>
    <property type="match status" value="1"/>
</dbReference>
<evidence type="ECO:0000313" key="6">
    <source>
        <dbReference type="EMBL" id="KAL0202676.1"/>
    </source>
</evidence>